<evidence type="ECO:0000313" key="2">
    <source>
        <dbReference type="Proteomes" id="UP000184501"/>
    </source>
</evidence>
<dbReference type="InterPro" id="IPR021365">
    <property type="entry name" value="DUF2891"/>
</dbReference>
<dbReference type="STRING" id="2017.SAMN05444320_103513"/>
<proteinExistence type="predicted"/>
<reference evidence="1 2" key="1">
    <citation type="submission" date="2016-11" db="EMBL/GenBank/DDBJ databases">
        <authorList>
            <person name="Jaros S."/>
            <person name="Januszkiewicz K."/>
            <person name="Wedrychowicz H."/>
        </authorList>
    </citation>
    <scope>NUCLEOTIDE SEQUENCE [LARGE SCALE GENOMIC DNA]</scope>
    <source>
        <strain evidence="1 2">DSM 44523</strain>
    </source>
</reference>
<dbReference type="EMBL" id="FQVN01000003">
    <property type="protein sequence ID" value="SHF40344.1"/>
    <property type="molecule type" value="Genomic_DNA"/>
</dbReference>
<evidence type="ECO:0000313" key="1">
    <source>
        <dbReference type="EMBL" id="SHF40344.1"/>
    </source>
</evidence>
<sequence>MTRLDDTERAGLLAKAVDNVRRDYPVHWTHLVHSADELTPQRVLHPVFAGSYDWHSCVHQTWLLVRLLRLRPELPGVGDARAALDELVTPEACAVEADFFRAEKGEHWERPYGWAWLLVLVAELRNWADGTGLNEAALNEAGGGDRDAARRWAEALRPLAEVLRGRLLAWLPSARFPVRAGTHGNTAFALSLILDAARAVDDSELAECCERTALRWYGSDTHYGAYEPDAADFLSPALAEADLMRRVLDPAAFAGWLDGFLPDLAEPRWAGLRAPVPVDDPGNPYGSHLAGLALSRAWCWWGIARALPAGHRFRSLAEAAGREHAQVGRTYLFGHGYAAEHWLGTFAVYLDLGALGPGEGRATPGR</sequence>
<dbReference type="OrthoDB" id="9779797at2"/>
<dbReference type="AlphaFoldDB" id="A0A1M5BCT8"/>
<keyword evidence="2" id="KW-1185">Reference proteome</keyword>
<dbReference type="RefSeq" id="WP_143174096.1">
    <property type="nucleotide sequence ID" value="NZ_FQVN01000003.1"/>
</dbReference>
<organism evidence="1 2">
    <name type="scientific">Streptoalloteichus hindustanus</name>
    <dbReference type="NCBI Taxonomy" id="2017"/>
    <lineage>
        <taxon>Bacteria</taxon>
        <taxon>Bacillati</taxon>
        <taxon>Actinomycetota</taxon>
        <taxon>Actinomycetes</taxon>
        <taxon>Pseudonocardiales</taxon>
        <taxon>Pseudonocardiaceae</taxon>
        <taxon>Streptoalloteichus</taxon>
    </lineage>
</organism>
<dbReference type="Proteomes" id="UP000184501">
    <property type="component" value="Unassembled WGS sequence"/>
</dbReference>
<gene>
    <name evidence="1" type="ORF">SAMN05444320_103513</name>
</gene>
<protein>
    <recommendedName>
        <fullName evidence="3">DUF2891 domain-containing protein</fullName>
    </recommendedName>
</protein>
<name>A0A1M5BCT8_STRHI</name>
<evidence type="ECO:0008006" key="3">
    <source>
        <dbReference type="Google" id="ProtNLM"/>
    </source>
</evidence>
<dbReference type="Pfam" id="PF11199">
    <property type="entry name" value="DUF2891"/>
    <property type="match status" value="1"/>
</dbReference>
<accession>A0A1M5BCT8</accession>